<organism evidence="11 12">
    <name type="scientific">Alkalicoccobacillus murimartini</name>
    <dbReference type="NCBI Taxonomy" id="171685"/>
    <lineage>
        <taxon>Bacteria</taxon>
        <taxon>Bacillati</taxon>
        <taxon>Bacillota</taxon>
        <taxon>Bacilli</taxon>
        <taxon>Bacillales</taxon>
        <taxon>Bacillaceae</taxon>
        <taxon>Alkalicoccobacillus</taxon>
    </lineage>
</organism>
<evidence type="ECO:0000256" key="2">
    <source>
        <dbReference type="ARBA" id="ARBA00005300"/>
    </source>
</evidence>
<evidence type="ECO:0000313" key="11">
    <source>
        <dbReference type="EMBL" id="MDQ0208319.1"/>
    </source>
</evidence>
<evidence type="ECO:0000256" key="4">
    <source>
        <dbReference type="ARBA" id="ARBA00022722"/>
    </source>
</evidence>
<evidence type="ECO:0000256" key="5">
    <source>
        <dbReference type="ARBA" id="ARBA00022723"/>
    </source>
</evidence>
<evidence type="ECO:0000256" key="6">
    <source>
        <dbReference type="ARBA" id="ARBA00022759"/>
    </source>
</evidence>
<keyword evidence="7 8" id="KW-0378">Hydrolase</keyword>
<dbReference type="RefSeq" id="WP_306984298.1">
    <property type="nucleotide sequence ID" value="NZ_JAUSUA010000005.1"/>
</dbReference>
<proteinExistence type="inferred from homology"/>
<dbReference type="InterPro" id="IPR012337">
    <property type="entry name" value="RNaseH-like_sf"/>
</dbReference>
<keyword evidence="12" id="KW-1185">Reference proteome</keyword>
<keyword evidence="8" id="KW-0963">Cytoplasm</keyword>
<keyword evidence="8" id="KW-0460">Magnesium</keyword>
<dbReference type="PANTHER" id="PTHR10642:SF26">
    <property type="entry name" value="RIBONUCLEASE H1"/>
    <property type="match status" value="1"/>
</dbReference>
<dbReference type="InterPro" id="IPR050092">
    <property type="entry name" value="RNase_H"/>
</dbReference>
<name>A0ABT9YMT6_9BACI</name>
<comment type="similarity">
    <text evidence="2 8">Belongs to the RNase H family.</text>
</comment>
<dbReference type="Pfam" id="PF01693">
    <property type="entry name" value="Cauli_VI"/>
    <property type="match status" value="1"/>
</dbReference>
<dbReference type="InterPro" id="IPR002156">
    <property type="entry name" value="RNaseH_domain"/>
</dbReference>
<comment type="catalytic activity">
    <reaction evidence="1 8">
        <text>Endonucleolytic cleavage to 5'-phosphomonoester.</text>
        <dbReference type="EC" id="3.1.26.4"/>
    </reaction>
</comment>
<gene>
    <name evidence="11" type="ORF">J2S05_003130</name>
</gene>
<evidence type="ECO:0000256" key="9">
    <source>
        <dbReference type="SAM" id="MobiDB-lite"/>
    </source>
</evidence>
<comment type="caution">
    <text evidence="11">The sequence shown here is derived from an EMBL/GenBank/DDBJ whole genome shotgun (WGS) entry which is preliminary data.</text>
</comment>
<dbReference type="InterPro" id="IPR037056">
    <property type="entry name" value="RNase_H1_N_sf"/>
</dbReference>
<accession>A0ABT9YMT6</accession>
<reference evidence="11 12" key="1">
    <citation type="submission" date="2023-07" db="EMBL/GenBank/DDBJ databases">
        <title>Genomic Encyclopedia of Type Strains, Phase IV (KMG-IV): sequencing the most valuable type-strain genomes for metagenomic binning, comparative biology and taxonomic classification.</title>
        <authorList>
            <person name="Goeker M."/>
        </authorList>
    </citation>
    <scope>NUCLEOTIDE SEQUENCE [LARGE SCALE GENOMIC DNA]</scope>
    <source>
        <strain evidence="11 12">DSM 19154</strain>
    </source>
</reference>
<evidence type="ECO:0000313" key="12">
    <source>
        <dbReference type="Proteomes" id="UP001225034"/>
    </source>
</evidence>
<dbReference type="InterPro" id="IPR017290">
    <property type="entry name" value="RNase_H_bac"/>
</dbReference>
<evidence type="ECO:0000259" key="10">
    <source>
        <dbReference type="PROSITE" id="PS50879"/>
    </source>
</evidence>
<evidence type="ECO:0000256" key="7">
    <source>
        <dbReference type="ARBA" id="ARBA00022801"/>
    </source>
</evidence>
<dbReference type="PROSITE" id="PS50879">
    <property type="entry name" value="RNASE_H_1"/>
    <property type="match status" value="1"/>
</dbReference>
<dbReference type="InterPro" id="IPR036397">
    <property type="entry name" value="RNaseH_sf"/>
</dbReference>
<dbReference type="SUPFAM" id="SSF53098">
    <property type="entry name" value="Ribonuclease H-like"/>
    <property type="match status" value="1"/>
</dbReference>
<protein>
    <recommendedName>
        <fullName evidence="3 8">Ribonuclease H</fullName>
        <ecNumber evidence="3 8">3.1.26.4</ecNumber>
    </recommendedName>
</protein>
<dbReference type="PIRSF" id="PIRSF037839">
    <property type="entry name" value="Ribonuclease_H"/>
    <property type="match status" value="1"/>
</dbReference>
<dbReference type="EMBL" id="JAUSUA010000005">
    <property type="protein sequence ID" value="MDQ0208319.1"/>
    <property type="molecule type" value="Genomic_DNA"/>
</dbReference>
<dbReference type="InterPro" id="IPR009027">
    <property type="entry name" value="Ribosomal_bL9/RNase_H1_N"/>
</dbReference>
<dbReference type="Gene3D" id="3.40.970.10">
    <property type="entry name" value="Ribonuclease H1, N-terminal domain"/>
    <property type="match status" value="1"/>
</dbReference>
<dbReference type="NCBIfam" id="NF046109">
    <property type="entry name" value="RNaseH_Halikb"/>
    <property type="match status" value="1"/>
</dbReference>
<dbReference type="GO" id="GO:0004523">
    <property type="term" value="F:RNA-DNA hybrid ribonuclease activity"/>
    <property type="evidence" value="ECO:0007669"/>
    <property type="project" value="UniProtKB-EC"/>
</dbReference>
<sequence>MAKSKFYVVWKGIQPGIYTSWAECEAQVKGFPGARFKSFPTKTEAEQAFHSKPGSKTSPKKSGSSKPKTDKVISQDQIIWESVSVDVGSRGNPGIVEYKGVDTKTGEILFSHGEIHIGTNNMGEFLAIVHALAYLKERNDTTTPVYSDSRTALKWVKDKKANSSLERSLKTEEMWLLMDRAEKWLQTNTYSNPILKWETKHWGEIKADYGRK</sequence>
<keyword evidence="5 8" id="KW-0479">Metal-binding</keyword>
<comment type="subcellular location">
    <subcellularLocation>
        <location evidence="8">Cytoplasm</location>
    </subcellularLocation>
</comment>
<dbReference type="InterPro" id="IPR011320">
    <property type="entry name" value="RNase_H1_N"/>
</dbReference>
<dbReference type="PANTHER" id="PTHR10642">
    <property type="entry name" value="RIBONUCLEASE H1"/>
    <property type="match status" value="1"/>
</dbReference>
<feature type="domain" description="RNase H type-1" evidence="10">
    <location>
        <begin position="73"/>
        <end position="212"/>
    </location>
</feature>
<feature type="compositionally biased region" description="Low complexity" evidence="9">
    <location>
        <begin position="51"/>
        <end position="66"/>
    </location>
</feature>
<evidence type="ECO:0000256" key="8">
    <source>
        <dbReference type="PIRNR" id="PIRNR037839"/>
    </source>
</evidence>
<keyword evidence="4 8" id="KW-0540">Nuclease</keyword>
<dbReference type="SUPFAM" id="SSF55658">
    <property type="entry name" value="L9 N-domain-like"/>
    <property type="match status" value="1"/>
</dbReference>
<evidence type="ECO:0000256" key="3">
    <source>
        <dbReference type="ARBA" id="ARBA00012180"/>
    </source>
</evidence>
<feature type="region of interest" description="Disordered" evidence="9">
    <location>
        <begin position="45"/>
        <end position="72"/>
    </location>
</feature>
<dbReference type="Gene3D" id="3.30.420.10">
    <property type="entry name" value="Ribonuclease H-like superfamily/Ribonuclease H"/>
    <property type="match status" value="1"/>
</dbReference>
<dbReference type="EC" id="3.1.26.4" evidence="3 8"/>
<dbReference type="Proteomes" id="UP001225034">
    <property type="component" value="Unassembled WGS sequence"/>
</dbReference>
<evidence type="ECO:0000256" key="1">
    <source>
        <dbReference type="ARBA" id="ARBA00000077"/>
    </source>
</evidence>
<keyword evidence="6 8" id="KW-0255">Endonuclease</keyword>
<comment type="function">
    <text evidence="8">Endonuclease that specifically degrades the RNA of RNA-DNA hybrids.</text>
</comment>